<feature type="compositionally biased region" description="Basic residues" evidence="1">
    <location>
        <begin position="21"/>
        <end position="38"/>
    </location>
</feature>
<gene>
    <name evidence="2" type="ORF">AKJ09_06262</name>
</gene>
<feature type="region of interest" description="Disordered" evidence="1">
    <location>
        <begin position="1"/>
        <end position="38"/>
    </location>
</feature>
<reference evidence="2 3" key="1">
    <citation type="submission" date="2015-08" db="EMBL/GenBank/DDBJ databases">
        <authorList>
            <person name="Babu N.S."/>
            <person name="Beckwith C.J."/>
            <person name="Beseler K.G."/>
            <person name="Brison A."/>
            <person name="Carone J.V."/>
            <person name="Caskin T.P."/>
            <person name="Diamond M."/>
            <person name="Durham M.E."/>
            <person name="Foxe J.M."/>
            <person name="Go M."/>
            <person name="Henderson B.A."/>
            <person name="Jones I.B."/>
            <person name="McGettigan J.A."/>
            <person name="Micheletti S.J."/>
            <person name="Nasrallah M.E."/>
            <person name="Ortiz D."/>
            <person name="Piller C.R."/>
            <person name="Privatt S.R."/>
            <person name="Schneider S.L."/>
            <person name="Sharp S."/>
            <person name="Smith T.C."/>
            <person name="Stanton J.D."/>
            <person name="Ullery H.E."/>
            <person name="Wilson R.J."/>
            <person name="Serrano M.G."/>
            <person name="Buck G."/>
            <person name="Lee V."/>
            <person name="Wang Y."/>
            <person name="Carvalho R."/>
            <person name="Voegtly L."/>
            <person name="Shi R."/>
            <person name="Duckworth R."/>
            <person name="Johnson A."/>
            <person name="Loviza R."/>
            <person name="Walstead R."/>
            <person name="Shah Z."/>
            <person name="Kiflezghi M."/>
            <person name="Wade K."/>
            <person name="Ball S.L."/>
            <person name="Bradley K.W."/>
            <person name="Asai D.J."/>
            <person name="Bowman C.A."/>
            <person name="Russell D.A."/>
            <person name="Pope W.H."/>
            <person name="Jacobs-Sera D."/>
            <person name="Hendrix R.W."/>
            <person name="Hatfull G.F."/>
        </authorList>
    </citation>
    <scope>NUCLEOTIDE SEQUENCE [LARGE SCALE GENOMIC DNA]</scope>
    <source>
        <strain evidence="2 3">DSM 27648</strain>
    </source>
</reference>
<protein>
    <submittedName>
        <fullName evidence="2">Uncharacterized protein</fullName>
    </submittedName>
</protein>
<evidence type="ECO:0000313" key="2">
    <source>
        <dbReference type="EMBL" id="AKU99598.1"/>
    </source>
</evidence>
<feature type="compositionally biased region" description="Low complexity" evidence="1">
    <location>
        <begin position="1"/>
        <end position="10"/>
    </location>
</feature>
<name>A0A0K1Q1E3_9BACT</name>
<accession>A0A0K1Q1E3</accession>
<proteinExistence type="predicted"/>
<dbReference type="STRING" id="1391654.AKJ09_06262"/>
<dbReference type="Proteomes" id="UP000064967">
    <property type="component" value="Chromosome"/>
</dbReference>
<sequence length="38" mass="4502">MSRRWAASSPRSRRRVDGRSPAKRRPRMASRRVRSSHP</sequence>
<organism evidence="2 3">
    <name type="scientific">Labilithrix luteola</name>
    <dbReference type="NCBI Taxonomy" id="1391654"/>
    <lineage>
        <taxon>Bacteria</taxon>
        <taxon>Pseudomonadati</taxon>
        <taxon>Myxococcota</taxon>
        <taxon>Polyangia</taxon>
        <taxon>Polyangiales</taxon>
        <taxon>Labilitrichaceae</taxon>
        <taxon>Labilithrix</taxon>
    </lineage>
</organism>
<dbReference type="EMBL" id="CP012333">
    <property type="protein sequence ID" value="AKU99598.1"/>
    <property type="molecule type" value="Genomic_DNA"/>
</dbReference>
<dbReference type="KEGG" id="llu:AKJ09_06262"/>
<evidence type="ECO:0000256" key="1">
    <source>
        <dbReference type="SAM" id="MobiDB-lite"/>
    </source>
</evidence>
<dbReference type="AlphaFoldDB" id="A0A0K1Q1E3"/>
<evidence type="ECO:0000313" key="3">
    <source>
        <dbReference type="Proteomes" id="UP000064967"/>
    </source>
</evidence>
<keyword evidence="3" id="KW-1185">Reference proteome</keyword>